<evidence type="ECO:0000256" key="2">
    <source>
        <dbReference type="SAM" id="SignalP"/>
    </source>
</evidence>
<protein>
    <submittedName>
        <fullName evidence="3">Uncharacterized protein</fullName>
    </submittedName>
</protein>
<keyword evidence="4" id="KW-1185">Reference proteome</keyword>
<evidence type="ECO:0000313" key="4">
    <source>
        <dbReference type="Proteomes" id="UP000624325"/>
    </source>
</evidence>
<dbReference type="EMBL" id="BONC01000020">
    <property type="protein sequence ID" value="GIF57184.1"/>
    <property type="molecule type" value="Genomic_DNA"/>
</dbReference>
<sequence length="85" mass="8733">MFAAHVAVLALCLVGVLAQPAHYPAGECHGIAGACSDFGGPRFDALLRFVFGWLPAAACSLLACLTVVGVIAVVEARDGPPERID</sequence>
<proteinExistence type="predicted"/>
<keyword evidence="1" id="KW-1133">Transmembrane helix</keyword>
<keyword evidence="1" id="KW-0812">Transmembrane</keyword>
<accession>A0ABQ4C326</accession>
<comment type="caution">
    <text evidence="3">The sequence shown here is derived from an EMBL/GenBank/DDBJ whole genome shotgun (WGS) entry which is preliminary data.</text>
</comment>
<organism evidence="3 4">
    <name type="scientific">Asanoa iriomotensis</name>
    <dbReference type="NCBI Taxonomy" id="234613"/>
    <lineage>
        <taxon>Bacteria</taxon>
        <taxon>Bacillati</taxon>
        <taxon>Actinomycetota</taxon>
        <taxon>Actinomycetes</taxon>
        <taxon>Micromonosporales</taxon>
        <taxon>Micromonosporaceae</taxon>
        <taxon>Asanoa</taxon>
    </lineage>
</organism>
<gene>
    <name evidence="3" type="ORF">Air01nite_32790</name>
</gene>
<keyword evidence="2" id="KW-0732">Signal</keyword>
<feature type="chain" id="PRO_5047007652" evidence="2">
    <location>
        <begin position="19"/>
        <end position="85"/>
    </location>
</feature>
<reference evidence="3 4" key="1">
    <citation type="submission" date="2021-01" db="EMBL/GenBank/DDBJ databases">
        <title>Whole genome shotgun sequence of Asanoa iriomotensis NBRC 100142.</title>
        <authorList>
            <person name="Komaki H."/>
            <person name="Tamura T."/>
        </authorList>
    </citation>
    <scope>NUCLEOTIDE SEQUENCE [LARGE SCALE GENOMIC DNA]</scope>
    <source>
        <strain evidence="3 4">NBRC 100142</strain>
    </source>
</reference>
<keyword evidence="1" id="KW-0472">Membrane</keyword>
<feature type="signal peptide" evidence="2">
    <location>
        <begin position="1"/>
        <end position="18"/>
    </location>
</feature>
<evidence type="ECO:0000256" key="1">
    <source>
        <dbReference type="SAM" id="Phobius"/>
    </source>
</evidence>
<dbReference type="Proteomes" id="UP000624325">
    <property type="component" value="Unassembled WGS sequence"/>
</dbReference>
<name>A0ABQ4C326_9ACTN</name>
<feature type="transmembrane region" description="Helical" evidence="1">
    <location>
        <begin position="50"/>
        <end position="74"/>
    </location>
</feature>
<evidence type="ECO:0000313" key="3">
    <source>
        <dbReference type="EMBL" id="GIF57184.1"/>
    </source>
</evidence>